<dbReference type="AlphaFoldDB" id="A0AA39TN08"/>
<accession>A0AA39TN08</accession>
<proteinExistence type="predicted"/>
<gene>
    <name evidence="2" type="ORF">LWI29_018479</name>
</gene>
<keyword evidence="1" id="KW-0472">Membrane</keyword>
<evidence type="ECO:0000313" key="3">
    <source>
        <dbReference type="Proteomes" id="UP001168877"/>
    </source>
</evidence>
<keyword evidence="1" id="KW-1133">Transmembrane helix</keyword>
<keyword evidence="3" id="KW-1185">Reference proteome</keyword>
<evidence type="ECO:0000313" key="2">
    <source>
        <dbReference type="EMBL" id="KAK0607673.1"/>
    </source>
</evidence>
<comment type="caution">
    <text evidence="2">The sequence shown here is derived from an EMBL/GenBank/DDBJ whole genome shotgun (WGS) entry which is preliminary data.</text>
</comment>
<name>A0AA39TN08_ACESA</name>
<reference evidence="2" key="1">
    <citation type="journal article" date="2022" name="Plant J.">
        <title>Strategies of tolerance reflected in two North American maple genomes.</title>
        <authorList>
            <person name="McEvoy S.L."/>
            <person name="Sezen U.U."/>
            <person name="Trouern-Trend A."/>
            <person name="McMahon S.M."/>
            <person name="Schaberg P.G."/>
            <person name="Yang J."/>
            <person name="Wegrzyn J.L."/>
            <person name="Swenson N.G."/>
        </authorList>
    </citation>
    <scope>NUCLEOTIDE SEQUENCE</scope>
    <source>
        <strain evidence="2">NS2018</strain>
    </source>
</reference>
<dbReference type="Proteomes" id="UP001168877">
    <property type="component" value="Unassembled WGS sequence"/>
</dbReference>
<feature type="transmembrane region" description="Helical" evidence="1">
    <location>
        <begin position="80"/>
        <end position="100"/>
    </location>
</feature>
<keyword evidence="1" id="KW-0812">Transmembrane</keyword>
<protein>
    <submittedName>
        <fullName evidence="2">Uncharacterized protein</fullName>
    </submittedName>
</protein>
<dbReference type="EMBL" id="JAUESC010000001">
    <property type="protein sequence ID" value="KAK0607673.1"/>
    <property type="molecule type" value="Genomic_DNA"/>
</dbReference>
<reference evidence="2" key="2">
    <citation type="submission" date="2023-06" db="EMBL/GenBank/DDBJ databases">
        <authorList>
            <person name="Swenson N.G."/>
            <person name="Wegrzyn J.L."/>
            <person name="Mcevoy S.L."/>
        </authorList>
    </citation>
    <scope>NUCLEOTIDE SEQUENCE</scope>
    <source>
        <strain evidence="2">NS2018</strain>
        <tissue evidence="2">Leaf</tissue>
    </source>
</reference>
<sequence>MCSVFGKWKCGPTFRGVSGDLYPSIVLTSSLAFLILGGGGACVFSCFFFFTFDHGFYLEVNPELKITQVRLNLLGKSNQLLGLVWLACVLLFGSWFLGSISSDSL</sequence>
<evidence type="ECO:0000256" key="1">
    <source>
        <dbReference type="SAM" id="Phobius"/>
    </source>
</evidence>
<feature type="transmembrane region" description="Helical" evidence="1">
    <location>
        <begin position="25"/>
        <end position="50"/>
    </location>
</feature>
<organism evidence="2 3">
    <name type="scientific">Acer saccharum</name>
    <name type="common">Sugar maple</name>
    <dbReference type="NCBI Taxonomy" id="4024"/>
    <lineage>
        <taxon>Eukaryota</taxon>
        <taxon>Viridiplantae</taxon>
        <taxon>Streptophyta</taxon>
        <taxon>Embryophyta</taxon>
        <taxon>Tracheophyta</taxon>
        <taxon>Spermatophyta</taxon>
        <taxon>Magnoliopsida</taxon>
        <taxon>eudicotyledons</taxon>
        <taxon>Gunneridae</taxon>
        <taxon>Pentapetalae</taxon>
        <taxon>rosids</taxon>
        <taxon>malvids</taxon>
        <taxon>Sapindales</taxon>
        <taxon>Sapindaceae</taxon>
        <taxon>Hippocastanoideae</taxon>
        <taxon>Acereae</taxon>
        <taxon>Acer</taxon>
    </lineage>
</organism>